<dbReference type="HOGENOM" id="CLU_3005027_0_0_11"/>
<dbReference type="Proteomes" id="UP000007517">
    <property type="component" value="Chromosome"/>
</dbReference>
<name>H6RV83_BLASD</name>
<reference evidence="2" key="2">
    <citation type="submission" date="2012-02" db="EMBL/GenBank/DDBJ databases">
        <title>Complete genome sequence of Blastococcus saxobsidens strain DD2.</title>
        <authorList>
            <person name="Genoscope."/>
        </authorList>
    </citation>
    <scope>NUCLEOTIDE SEQUENCE [LARGE SCALE GENOMIC DNA]</scope>
    <source>
        <strain evidence="2">DD2</strain>
    </source>
</reference>
<keyword evidence="2" id="KW-1185">Reference proteome</keyword>
<dbReference type="SUPFAM" id="SSF55874">
    <property type="entry name" value="ATPase domain of HSP90 chaperone/DNA topoisomerase II/histidine kinase"/>
    <property type="match status" value="1"/>
</dbReference>
<reference evidence="1 2" key="1">
    <citation type="journal article" date="2012" name="J. Bacteriol.">
        <title>Genome Sequence of Blastococcus saxobsidens DD2, a Stone-Inhabiting Bacterium.</title>
        <authorList>
            <person name="Chouaia B."/>
            <person name="Crotti E."/>
            <person name="Brusetti L."/>
            <person name="Daffonchio D."/>
            <person name="Essoussi I."/>
            <person name="Nouioui I."/>
            <person name="Sbissi I."/>
            <person name="Ghodhbane-Gtari F."/>
            <person name="Gtari M."/>
            <person name="Vacherie B."/>
            <person name="Barbe V."/>
            <person name="Medigue C."/>
            <person name="Gury J."/>
            <person name="Pujic P."/>
            <person name="Normand P."/>
        </authorList>
    </citation>
    <scope>NUCLEOTIDE SEQUENCE [LARGE SCALE GENOMIC DNA]</scope>
    <source>
        <strain evidence="1 2">DD2</strain>
    </source>
</reference>
<dbReference type="EMBL" id="FO117623">
    <property type="protein sequence ID" value="CCG01960.1"/>
    <property type="molecule type" value="Genomic_DNA"/>
</dbReference>
<dbReference type="KEGG" id="bsd:BLASA_1014"/>
<dbReference type="STRING" id="1146883.BLASA_1014"/>
<accession>H6RV83</accession>
<proteinExistence type="predicted"/>
<dbReference type="AlphaFoldDB" id="H6RV83"/>
<protein>
    <submittedName>
        <fullName evidence="1">Histidine kinase, dimerisation and phosphoacceptor region</fullName>
    </submittedName>
</protein>
<dbReference type="Gene3D" id="3.30.565.10">
    <property type="entry name" value="Histidine kinase-like ATPase, C-terminal domain"/>
    <property type="match status" value="1"/>
</dbReference>
<keyword evidence="1" id="KW-0418">Kinase</keyword>
<gene>
    <name evidence="1" type="ordered locus">BLASA_1014</name>
</gene>
<dbReference type="GO" id="GO:0016301">
    <property type="term" value="F:kinase activity"/>
    <property type="evidence" value="ECO:0007669"/>
    <property type="project" value="UniProtKB-KW"/>
</dbReference>
<organism evidence="1 2">
    <name type="scientific">Blastococcus saxobsidens (strain DD2)</name>
    <dbReference type="NCBI Taxonomy" id="1146883"/>
    <lineage>
        <taxon>Bacteria</taxon>
        <taxon>Bacillati</taxon>
        <taxon>Actinomycetota</taxon>
        <taxon>Actinomycetes</taxon>
        <taxon>Geodermatophilales</taxon>
        <taxon>Geodermatophilaceae</taxon>
        <taxon>Blastococcus</taxon>
    </lineage>
</organism>
<sequence>MDTGGTGAGLSDGGGLGLVGMRERVALYGGVLEVGLQPGGGFAVRARLPFREGAAA</sequence>
<dbReference type="InterPro" id="IPR036890">
    <property type="entry name" value="HATPase_C_sf"/>
</dbReference>
<evidence type="ECO:0000313" key="2">
    <source>
        <dbReference type="Proteomes" id="UP000007517"/>
    </source>
</evidence>
<evidence type="ECO:0000313" key="1">
    <source>
        <dbReference type="EMBL" id="CCG01960.1"/>
    </source>
</evidence>
<keyword evidence="1" id="KW-0808">Transferase</keyword>